<reference evidence="2" key="1">
    <citation type="journal article" date="2008" name="BMC Genomics">
        <title>A conifer genomics resource of 200,000 spruce (Picea spp.) ESTs and 6,464 high-quality, sequence-finished full-length cDNAs for Sitka spruce (Picea sitchensis).</title>
        <authorList>
            <person name="Ralph S.G."/>
            <person name="Chun H.J."/>
            <person name="Kolosova N."/>
            <person name="Cooper D."/>
            <person name="Oddy C."/>
            <person name="Ritland C.E."/>
            <person name="Kirkpatrick R."/>
            <person name="Moore R."/>
            <person name="Barber S."/>
            <person name="Holt R.A."/>
            <person name="Jones S.J."/>
            <person name="Marra M.A."/>
            <person name="Douglas C.J."/>
            <person name="Ritland K."/>
            <person name="Bohlmann J."/>
        </authorList>
    </citation>
    <scope>NUCLEOTIDE SEQUENCE</scope>
    <source>
        <tissue evidence="2">Bark</tissue>
    </source>
</reference>
<organism evidence="2">
    <name type="scientific">Picea sitchensis</name>
    <name type="common">Sitka spruce</name>
    <name type="synonym">Pinus sitchensis</name>
    <dbReference type="NCBI Taxonomy" id="3332"/>
    <lineage>
        <taxon>Eukaryota</taxon>
        <taxon>Viridiplantae</taxon>
        <taxon>Streptophyta</taxon>
        <taxon>Embryophyta</taxon>
        <taxon>Tracheophyta</taxon>
        <taxon>Spermatophyta</taxon>
        <taxon>Pinopsida</taxon>
        <taxon>Pinidae</taxon>
        <taxon>Conifers I</taxon>
        <taxon>Pinales</taxon>
        <taxon>Pinaceae</taxon>
        <taxon>Picea</taxon>
    </lineage>
</organism>
<dbReference type="OMA" id="PAKMQLK"/>
<feature type="compositionally biased region" description="Basic residues" evidence="1">
    <location>
        <begin position="55"/>
        <end position="64"/>
    </location>
</feature>
<evidence type="ECO:0000313" key="2">
    <source>
        <dbReference type="EMBL" id="ABK25709.1"/>
    </source>
</evidence>
<dbReference type="PANTHER" id="PTHR33912:SF5">
    <property type="entry name" value="F22G5.17"/>
    <property type="match status" value="1"/>
</dbReference>
<feature type="compositionally biased region" description="Basic and acidic residues" evidence="1">
    <location>
        <begin position="24"/>
        <end position="43"/>
    </location>
</feature>
<dbReference type="InterPro" id="IPR040381">
    <property type="entry name" value="At4g14450-like"/>
</dbReference>
<proteinExistence type="evidence at transcript level"/>
<dbReference type="EMBL" id="EF086448">
    <property type="protein sequence ID" value="ABK25709.1"/>
    <property type="molecule type" value="mRNA"/>
</dbReference>
<sequence length="161" mass="17882">MAGVDSRKSGEMAASQSRGPAAVEFEHERLFESMARHDDDAAEIRPLVSQTQRRPLSRLQKRAPAKMQLKRLSPDSMGLSCRSPIPLLSPILVSPLGGGDLDRLLFNEEIGKQNPEEEESIVNAVIPTNGWQHPAAPFFAERVCSFSHCFLEPCIQDRCRS</sequence>
<accession>A9NYJ8</accession>
<dbReference type="PANTHER" id="PTHR33912">
    <property type="entry name" value="OS01G0939400 PROTEIN"/>
    <property type="match status" value="1"/>
</dbReference>
<dbReference type="AlphaFoldDB" id="A9NYJ8"/>
<protein>
    <submittedName>
        <fullName evidence="2">Uncharacterized protein</fullName>
    </submittedName>
</protein>
<feature type="compositionally biased region" description="Basic and acidic residues" evidence="1">
    <location>
        <begin position="1"/>
        <end position="10"/>
    </location>
</feature>
<feature type="region of interest" description="Disordered" evidence="1">
    <location>
        <begin position="1"/>
        <end position="77"/>
    </location>
</feature>
<evidence type="ECO:0000256" key="1">
    <source>
        <dbReference type="SAM" id="MobiDB-lite"/>
    </source>
</evidence>
<name>A9NYJ8_PICSI</name>